<reference evidence="1 2" key="1">
    <citation type="submission" date="2016-10" db="EMBL/GenBank/DDBJ databases">
        <authorList>
            <person name="de Groot N.N."/>
        </authorList>
    </citation>
    <scope>NUCLEOTIDE SEQUENCE [LARGE SCALE GENOMIC DNA]</scope>
    <source>
        <strain evidence="1 2">CGMCC 4.3510</strain>
    </source>
</reference>
<protein>
    <recommendedName>
        <fullName evidence="3">DNA (cytosine-5-)-methyltransferase</fullName>
    </recommendedName>
</protein>
<evidence type="ECO:0000313" key="2">
    <source>
        <dbReference type="Proteomes" id="UP000199323"/>
    </source>
</evidence>
<sequence>MGLPAGYVTDFGLPRTGELRALGNGAVSQQAEEALRVLVHSKCPPA</sequence>
<keyword evidence="2" id="KW-1185">Reference proteome</keyword>
<dbReference type="EMBL" id="FONG01000033">
    <property type="protein sequence ID" value="SFF87100.1"/>
    <property type="molecule type" value="Genomic_DNA"/>
</dbReference>
<proteinExistence type="predicted"/>
<name>A0A1I2M891_9ACTN</name>
<evidence type="ECO:0008006" key="3">
    <source>
        <dbReference type="Google" id="ProtNLM"/>
    </source>
</evidence>
<accession>A0A1I2M891</accession>
<dbReference type="Proteomes" id="UP000199323">
    <property type="component" value="Unassembled WGS sequence"/>
</dbReference>
<organism evidence="1 2">
    <name type="scientific">Actinacidiphila alni</name>
    <dbReference type="NCBI Taxonomy" id="380248"/>
    <lineage>
        <taxon>Bacteria</taxon>
        <taxon>Bacillati</taxon>
        <taxon>Actinomycetota</taxon>
        <taxon>Actinomycetes</taxon>
        <taxon>Kitasatosporales</taxon>
        <taxon>Streptomycetaceae</taxon>
        <taxon>Actinacidiphila</taxon>
    </lineage>
</organism>
<dbReference type="RefSeq" id="WP_245796644.1">
    <property type="nucleotide sequence ID" value="NZ_FONG01000033.1"/>
</dbReference>
<dbReference type="AlphaFoldDB" id="A0A1I2M891"/>
<gene>
    <name evidence="1" type="ORF">SAMN05216251_13337</name>
</gene>
<evidence type="ECO:0000313" key="1">
    <source>
        <dbReference type="EMBL" id="SFF87100.1"/>
    </source>
</evidence>